<dbReference type="EMBL" id="CAJZ01000048">
    <property type="protein sequence ID" value="CCI83113.1"/>
    <property type="molecule type" value="Genomic_DNA"/>
</dbReference>
<dbReference type="STRING" id="29321.AAV33_01745"/>
<evidence type="ECO:0000313" key="1">
    <source>
        <dbReference type="EMBL" id="CCI83113.1"/>
    </source>
</evidence>
<evidence type="ECO:0000313" key="2">
    <source>
        <dbReference type="EMBL" id="EJZ82949.1"/>
    </source>
</evidence>
<dbReference type="EMBL" id="AHAE01000006">
    <property type="protein sequence ID" value="EJZ82949.1"/>
    <property type="molecule type" value="Genomic_DNA"/>
</dbReference>
<reference evidence="2 3" key="2">
    <citation type="submission" date="2012-08" db="EMBL/GenBank/DDBJ databases">
        <title>The Genome Sequence of Turicella otitidis ATCC 51513.</title>
        <authorList>
            <consortium name="The Broad Institute Genome Sequencing Platform"/>
            <person name="Earl A."/>
            <person name="Ward D."/>
            <person name="Feldgarden M."/>
            <person name="Gevers D."/>
            <person name="Huys G."/>
            <person name="Walker B."/>
            <person name="Young S.K."/>
            <person name="Zeng Q."/>
            <person name="Gargeya S."/>
            <person name="Fitzgerald M."/>
            <person name="Haas B."/>
            <person name="Abouelleil A."/>
            <person name="Alvarado L."/>
            <person name="Arachchi H.M."/>
            <person name="Berlin A.M."/>
            <person name="Chapman S.B."/>
            <person name="Goldberg J."/>
            <person name="Griggs A."/>
            <person name="Gujja S."/>
            <person name="Hansen M."/>
            <person name="Howarth C."/>
            <person name="Imamovic A."/>
            <person name="Larimer J."/>
            <person name="McCowen C."/>
            <person name="Montmayeur A."/>
            <person name="Murphy C."/>
            <person name="Neiman D."/>
            <person name="Pearson M."/>
            <person name="Priest M."/>
            <person name="Roberts A."/>
            <person name="Saif S."/>
            <person name="Shea T."/>
            <person name="Sisk P."/>
            <person name="Sykes S."/>
            <person name="Wortman J."/>
            <person name="Nusbaum C."/>
            <person name="Birren B."/>
        </authorList>
    </citation>
    <scope>NUCLEOTIDE SEQUENCE [LARGE SCALE GENOMIC DNA]</scope>
    <source>
        <strain evidence="2 3">ATCC 51513</strain>
    </source>
</reference>
<proteinExistence type="predicted"/>
<accession>I7IWN6</accession>
<protein>
    <submittedName>
        <fullName evidence="1">Uncharacterized protein</fullName>
    </submittedName>
</protein>
<sequence>MSAVDAARTRPTDTELEARQARSFAACYYRDRGARILSLEPAGPAPLVALEGECYVAVDVRLHRDALPAGAGLPVAAPEAVAAARAWLAGAPRAPWRVDVLSLAVVDRFHGPGGVVHLFFDAELAVGEARPSLRGPVGAVGCRRRARV</sequence>
<name>I7IWN6_9CORY</name>
<organism evidence="1 4">
    <name type="scientific">Corynebacterium otitidis ATCC 51513</name>
    <dbReference type="NCBI Taxonomy" id="883169"/>
    <lineage>
        <taxon>Bacteria</taxon>
        <taxon>Bacillati</taxon>
        <taxon>Actinomycetota</taxon>
        <taxon>Actinomycetes</taxon>
        <taxon>Mycobacteriales</taxon>
        <taxon>Corynebacteriaceae</taxon>
        <taxon>Corynebacterium</taxon>
    </lineage>
</organism>
<dbReference type="Proteomes" id="UP000006078">
    <property type="component" value="Unassembled WGS sequence"/>
</dbReference>
<dbReference type="HOGENOM" id="CLU_1758043_0_0_11"/>
<dbReference type="Proteomes" id="UP000011016">
    <property type="component" value="Unassembled WGS sequence"/>
</dbReference>
<dbReference type="RefSeq" id="WP_004600021.1">
    <property type="nucleotide sequence ID" value="NZ_HF541865.1"/>
</dbReference>
<comment type="caution">
    <text evidence="1">The sequence shown here is derived from an EMBL/GenBank/DDBJ whole genome shotgun (WGS) entry which is preliminary data.</text>
</comment>
<dbReference type="AlphaFoldDB" id="I7IWN6"/>
<gene>
    <name evidence="1" type="ORF">BN46_0365</name>
    <name evidence="2" type="ORF">HMPREF9719_00131</name>
</gene>
<reference evidence="1 4" key="1">
    <citation type="journal article" date="2012" name="J. Bacteriol.">
        <title>Draft Genome Sequence of Turicella otitidis ATCC 51513, Isolated from Middle Ear Fluid from a Child with Otitis Media.</title>
        <authorList>
            <person name="Brinkrolf K."/>
            <person name="Schneider J."/>
            <person name="Knecht M."/>
            <person name="Ruckert C."/>
            <person name="Tauch A."/>
        </authorList>
    </citation>
    <scope>NUCLEOTIDE SEQUENCE [LARGE SCALE GENOMIC DNA]</scope>
    <source>
        <strain evidence="1 4">ATCC 51513</strain>
    </source>
</reference>
<evidence type="ECO:0000313" key="4">
    <source>
        <dbReference type="Proteomes" id="UP000011016"/>
    </source>
</evidence>
<evidence type="ECO:0000313" key="3">
    <source>
        <dbReference type="Proteomes" id="UP000006078"/>
    </source>
</evidence>
<keyword evidence="3" id="KW-1185">Reference proteome</keyword>